<dbReference type="SMART" id="SM00595">
    <property type="entry name" value="MADF"/>
    <property type="match status" value="1"/>
</dbReference>
<dbReference type="GeneID" id="101900758"/>
<dbReference type="EnsemblMetazoa" id="MDOA008642-RA">
    <property type="protein sequence ID" value="MDOA008642-PA"/>
    <property type="gene ID" value="MDOA008642"/>
</dbReference>
<proteinExistence type="predicted"/>
<dbReference type="PROSITE" id="PS51029">
    <property type="entry name" value="MADF"/>
    <property type="match status" value="1"/>
</dbReference>
<dbReference type="PANTHER" id="PTHR12243">
    <property type="entry name" value="MADF DOMAIN TRANSCRIPTION FACTOR"/>
    <property type="match status" value="1"/>
</dbReference>
<reference evidence="4" key="2">
    <citation type="submission" date="2025-04" db="UniProtKB">
        <authorList>
            <consortium name="RefSeq"/>
        </authorList>
    </citation>
    <scope>IDENTIFICATION</scope>
    <source>
        <strain evidence="4">Aabys</strain>
    </source>
</reference>
<evidence type="ECO:0000313" key="3">
    <source>
        <dbReference type="Proteomes" id="UP001652621"/>
    </source>
</evidence>
<feature type="domain" description="MADF" evidence="1">
    <location>
        <begin position="4"/>
        <end position="95"/>
    </location>
</feature>
<dbReference type="eggNOG" id="ENOG502T9U6">
    <property type="taxonomic scope" value="Eukaryota"/>
</dbReference>
<keyword evidence="3" id="KW-1185">Reference proteome</keyword>
<dbReference type="AlphaFoldDB" id="A0A1I8MUS1"/>
<dbReference type="InterPro" id="IPR006578">
    <property type="entry name" value="MADF-dom"/>
</dbReference>
<dbReference type="RefSeq" id="XP_005191229.1">
    <property type="nucleotide sequence ID" value="XM_005191172.3"/>
</dbReference>
<gene>
    <name evidence="2" type="primary">101900758</name>
    <name evidence="4" type="synonym">LOC101900758</name>
</gene>
<dbReference type="VEuPathDB" id="VectorBase:MDOA008642"/>
<name>A0A1I8MUS1_MUSDO</name>
<dbReference type="PANTHER" id="PTHR12243:SF67">
    <property type="entry name" value="COREPRESSOR OF PANGOLIN, ISOFORM A-RELATED"/>
    <property type="match status" value="1"/>
</dbReference>
<protein>
    <submittedName>
        <fullName evidence="4">Uncharacterized protein LOC101900758</fullName>
    </submittedName>
</protein>
<sequence>MEYQLIELIKANPILYDRKYRNPRYREEKMEKWAEVALQLRRDPSTVRIRWKTLRDTYIRERQRKQREEEKDEAERSHYTWKYYHHLQFLNSQVKETPTNVKLNESDTEISQYIQDANTYNDEEEEHEIEYEAENFDLNEYIKKIDNSTATVTNLSKIGTSDEMNKKRKVDKDAIINEACQEISTLLKNAKQRFTPPSPNQVFFNAMALQVEEAKLSPIDLMRLQQRLLEVVTQELVLYQDKPYTS</sequence>
<dbReference type="OrthoDB" id="6147983at2759"/>
<evidence type="ECO:0000259" key="1">
    <source>
        <dbReference type="PROSITE" id="PS51029"/>
    </source>
</evidence>
<accession>A0A1I8MUS1</accession>
<dbReference type="Proteomes" id="UP001652621">
    <property type="component" value="Unplaced"/>
</dbReference>
<dbReference type="VEuPathDB" id="VectorBase:MDOMA2_013624"/>
<dbReference type="InterPro" id="IPR039353">
    <property type="entry name" value="TF_Adf1"/>
</dbReference>
<evidence type="ECO:0000313" key="4">
    <source>
        <dbReference type="RefSeq" id="XP_005191229.1"/>
    </source>
</evidence>
<organism evidence="2">
    <name type="scientific">Musca domestica</name>
    <name type="common">House fly</name>
    <dbReference type="NCBI Taxonomy" id="7370"/>
    <lineage>
        <taxon>Eukaryota</taxon>
        <taxon>Metazoa</taxon>
        <taxon>Ecdysozoa</taxon>
        <taxon>Arthropoda</taxon>
        <taxon>Hexapoda</taxon>
        <taxon>Insecta</taxon>
        <taxon>Pterygota</taxon>
        <taxon>Neoptera</taxon>
        <taxon>Endopterygota</taxon>
        <taxon>Diptera</taxon>
        <taxon>Brachycera</taxon>
        <taxon>Muscomorpha</taxon>
        <taxon>Muscoidea</taxon>
        <taxon>Muscidae</taxon>
        <taxon>Musca</taxon>
    </lineage>
</organism>
<dbReference type="Pfam" id="PF10545">
    <property type="entry name" value="MADF_DNA_bdg"/>
    <property type="match status" value="1"/>
</dbReference>
<evidence type="ECO:0000313" key="2">
    <source>
        <dbReference type="EnsemblMetazoa" id="MDOA008642-PA"/>
    </source>
</evidence>
<reference evidence="2" key="1">
    <citation type="submission" date="2020-05" db="UniProtKB">
        <authorList>
            <consortium name="EnsemblMetazoa"/>
        </authorList>
    </citation>
    <scope>IDENTIFICATION</scope>
    <source>
        <strain evidence="2">Aabys</strain>
    </source>
</reference>
<dbReference type="KEGG" id="mde:101900758"/>